<sequence length="294" mass="33460">MSIFSRMTDIINSNLNALLDKAEDPEKMVRLIIQEMEEALVEVRSTSARAIADRKELERRRDWQEAEAEEWERKAEVAVRKGRDDLAKGALVEGNKAREAVAAMADELQVLDETLARLNEDVGALQAKIKDAKARQNAIIVRGKAAQSRLGVRRTLSDHNIDDAIARFELYERKIDDLEGEIESHDMGQKTLSDEISDLEQNEGVDDQLRATMDGIVVAFFVPTVIFMVIVAPAWIWMHYRSKQHAQGALTENERIELDTLALQAERMLERIDTLEAILDAETPDWRKRNGIER</sequence>
<dbReference type="Gene3D" id="1.10.287.1490">
    <property type="match status" value="1"/>
</dbReference>
<evidence type="ECO:0000313" key="4">
    <source>
        <dbReference type="EMBL" id="CAE7312594.1"/>
    </source>
</evidence>
<dbReference type="GO" id="GO:0005829">
    <property type="term" value="C:cytosol"/>
    <property type="evidence" value="ECO:0007669"/>
    <property type="project" value="TreeGrafter"/>
</dbReference>
<keyword evidence="3" id="KW-0812">Transmembrane</keyword>
<dbReference type="NCBIfam" id="TIGR02977">
    <property type="entry name" value="phageshock_pspA"/>
    <property type="match status" value="1"/>
</dbReference>
<keyword evidence="3" id="KW-0472">Membrane</keyword>
<proteinExistence type="inferred from homology"/>
<dbReference type="Proteomes" id="UP000649617">
    <property type="component" value="Unassembled WGS sequence"/>
</dbReference>
<keyword evidence="3" id="KW-1133">Transmembrane helix</keyword>
<evidence type="ECO:0000256" key="3">
    <source>
        <dbReference type="SAM" id="Phobius"/>
    </source>
</evidence>
<comment type="caution">
    <text evidence="4">The sequence shown here is derived from an EMBL/GenBank/DDBJ whole genome shotgun (WGS) entry which is preliminary data.</text>
</comment>
<keyword evidence="5" id="KW-1185">Reference proteome</keyword>
<dbReference type="PANTHER" id="PTHR31088">
    <property type="entry name" value="MEMBRANE-ASSOCIATED PROTEIN VIPP1, CHLOROPLASTIC"/>
    <property type="match status" value="1"/>
</dbReference>
<dbReference type="InterPro" id="IPR014319">
    <property type="entry name" value="Phageshock_PspA"/>
</dbReference>
<dbReference type="Pfam" id="PF06667">
    <property type="entry name" value="PspB"/>
    <property type="match status" value="1"/>
</dbReference>
<protein>
    <submittedName>
        <fullName evidence="4">PspA protein</fullName>
    </submittedName>
</protein>
<dbReference type="PANTHER" id="PTHR31088:SF6">
    <property type="entry name" value="PHAGE SHOCK PROTEIN A"/>
    <property type="match status" value="1"/>
</dbReference>
<feature type="coiled-coil region" evidence="2">
    <location>
        <begin position="101"/>
        <end position="135"/>
    </location>
</feature>
<accession>A0A812NH25</accession>
<reference evidence="4" key="1">
    <citation type="submission" date="2021-02" db="EMBL/GenBank/DDBJ databases">
        <authorList>
            <person name="Dougan E. K."/>
            <person name="Rhodes N."/>
            <person name="Thang M."/>
            <person name="Chan C."/>
        </authorList>
    </citation>
    <scope>NUCLEOTIDE SEQUENCE</scope>
</reference>
<evidence type="ECO:0000256" key="1">
    <source>
        <dbReference type="ARBA" id="ARBA00043985"/>
    </source>
</evidence>
<dbReference type="Pfam" id="PF04012">
    <property type="entry name" value="PspA_IM30"/>
    <property type="match status" value="1"/>
</dbReference>
<dbReference type="AlphaFoldDB" id="A0A812NH25"/>
<dbReference type="GO" id="GO:0006355">
    <property type="term" value="P:regulation of DNA-templated transcription"/>
    <property type="evidence" value="ECO:0007669"/>
    <property type="project" value="InterPro"/>
</dbReference>
<dbReference type="EMBL" id="CAJNIZ010011112">
    <property type="protein sequence ID" value="CAE7312594.1"/>
    <property type="molecule type" value="Genomic_DNA"/>
</dbReference>
<dbReference type="InterPro" id="IPR007157">
    <property type="entry name" value="PspA_VIPP1"/>
</dbReference>
<dbReference type="NCBIfam" id="NF006993">
    <property type="entry name" value="PRK09458.1"/>
    <property type="match status" value="1"/>
</dbReference>
<evidence type="ECO:0000256" key="2">
    <source>
        <dbReference type="SAM" id="Coils"/>
    </source>
</evidence>
<keyword evidence="2" id="KW-0175">Coiled coil</keyword>
<organism evidence="4 5">
    <name type="scientific">Symbiodinium pilosum</name>
    <name type="common">Dinoflagellate</name>
    <dbReference type="NCBI Taxonomy" id="2952"/>
    <lineage>
        <taxon>Eukaryota</taxon>
        <taxon>Sar</taxon>
        <taxon>Alveolata</taxon>
        <taxon>Dinophyceae</taxon>
        <taxon>Suessiales</taxon>
        <taxon>Symbiodiniaceae</taxon>
        <taxon>Symbiodinium</taxon>
    </lineage>
</organism>
<dbReference type="OrthoDB" id="434485at2759"/>
<comment type="similarity">
    <text evidence="1">Belongs to the PspA/Vipp/IM30 family.</text>
</comment>
<evidence type="ECO:0000313" key="5">
    <source>
        <dbReference type="Proteomes" id="UP000649617"/>
    </source>
</evidence>
<name>A0A812NH25_SYMPI</name>
<feature type="transmembrane region" description="Helical" evidence="3">
    <location>
        <begin position="216"/>
        <end position="237"/>
    </location>
</feature>
<dbReference type="NCBIfam" id="TIGR02976">
    <property type="entry name" value="phageshock_pspB"/>
    <property type="match status" value="1"/>
</dbReference>
<dbReference type="InterPro" id="IPR009554">
    <property type="entry name" value="Phageshock_PspB"/>
</dbReference>
<gene>
    <name evidence="4" type="primary">pspA</name>
    <name evidence="4" type="ORF">SPIL2461_LOCUS7120</name>
</gene>